<dbReference type="PATRIC" id="fig|210.2440.peg.1431"/>
<keyword evidence="4" id="KW-0808">Transferase</keyword>
<dbReference type="RefSeq" id="WP_064438142.1">
    <property type="nucleotide sequence ID" value="NZ_CP011485.1"/>
</dbReference>
<evidence type="ECO:0000313" key="8">
    <source>
        <dbReference type="Proteomes" id="UP000078049"/>
    </source>
</evidence>
<keyword evidence="3 7" id="KW-0489">Methyltransferase</keyword>
<comment type="similarity">
    <text evidence="1">Belongs to the N(4)/N(6)-methyltransferase family.</text>
</comment>
<evidence type="ECO:0000256" key="3">
    <source>
        <dbReference type="ARBA" id="ARBA00022603"/>
    </source>
</evidence>
<gene>
    <name evidence="7" type="ORF">AA973_06975</name>
</gene>
<comment type="catalytic activity">
    <reaction evidence="6">
        <text>a 2'-deoxyadenosine in DNA + S-adenosyl-L-methionine = an N(6)-methyl-2'-deoxyadenosine in DNA + S-adenosyl-L-homocysteine + H(+)</text>
        <dbReference type="Rhea" id="RHEA:15197"/>
        <dbReference type="Rhea" id="RHEA-COMP:12418"/>
        <dbReference type="Rhea" id="RHEA-COMP:12419"/>
        <dbReference type="ChEBI" id="CHEBI:15378"/>
        <dbReference type="ChEBI" id="CHEBI:57856"/>
        <dbReference type="ChEBI" id="CHEBI:59789"/>
        <dbReference type="ChEBI" id="CHEBI:90615"/>
        <dbReference type="ChEBI" id="CHEBI:90616"/>
        <dbReference type="EC" id="2.1.1.72"/>
    </reaction>
</comment>
<keyword evidence="5" id="KW-0949">S-adenosyl-L-methionine</keyword>
<evidence type="ECO:0000256" key="4">
    <source>
        <dbReference type="ARBA" id="ARBA00022679"/>
    </source>
</evidence>
<proteinExistence type="inferred from homology"/>
<dbReference type="Gene3D" id="1.10.1020.10">
    <property type="entry name" value="Adenine-specific Methyltransferase, Domain 2"/>
    <property type="match status" value="1"/>
</dbReference>
<dbReference type="GO" id="GO:0009307">
    <property type="term" value="P:DNA restriction-modification system"/>
    <property type="evidence" value="ECO:0007669"/>
    <property type="project" value="InterPro"/>
</dbReference>
<dbReference type="Pfam" id="PF02086">
    <property type="entry name" value="MethyltransfD12"/>
    <property type="match status" value="1"/>
</dbReference>
<dbReference type="GO" id="GO:0003676">
    <property type="term" value="F:nucleic acid binding"/>
    <property type="evidence" value="ECO:0007669"/>
    <property type="project" value="InterPro"/>
</dbReference>
<dbReference type="Gene3D" id="3.40.50.150">
    <property type="entry name" value="Vaccinia Virus protein VP39"/>
    <property type="match status" value="1"/>
</dbReference>
<dbReference type="InterPro" id="IPR012327">
    <property type="entry name" value="MeTrfase_D12"/>
</dbReference>
<dbReference type="InterPro" id="IPR023095">
    <property type="entry name" value="Ade_MeTrfase_dom_2"/>
</dbReference>
<evidence type="ECO:0000256" key="2">
    <source>
        <dbReference type="ARBA" id="ARBA00011900"/>
    </source>
</evidence>
<reference evidence="7 8" key="1">
    <citation type="submission" date="2014-04" db="EMBL/GenBank/DDBJ databases">
        <title>Detecting global and local adaptation in a worldwide sample of Helicobacter pylori genomes.</title>
        <authorList>
            <person name="Montano V."/>
            <person name="Didelot X."/>
            <person name="Foll M."/>
            <person name="Linz B."/>
            <person name="Reinhardt R."/>
            <person name="Suerbaum S."/>
            <person name="Moodley Y."/>
            <person name="Jensen J.D."/>
        </authorList>
    </citation>
    <scope>NUCLEOTIDE SEQUENCE [LARGE SCALE GENOMIC DNA]</scope>
    <source>
        <strain evidence="8">ausabrJ05</strain>
    </source>
</reference>
<protein>
    <recommendedName>
        <fullName evidence="2">site-specific DNA-methyltransferase (adenine-specific)</fullName>
        <ecNumber evidence="2">2.1.1.72</ecNumber>
    </recommendedName>
</protein>
<organism evidence="7 8">
    <name type="scientific">Helicobacter pylori</name>
    <name type="common">Campylobacter pylori</name>
    <dbReference type="NCBI Taxonomy" id="210"/>
    <lineage>
        <taxon>Bacteria</taxon>
        <taxon>Pseudomonadati</taxon>
        <taxon>Campylobacterota</taxon>
        <taxon>Epsilonproteobacteria</taxon>
        <taxon>Campylobacterales</taxon>
        <taxon>Helicobacteraceae</taxon>
        <taxon>Helicobacter</taxon>
    </lineage>
</organism>
<evidence type="ECO:0000256" key="6">
    <source>
        <dbReference type="ARBA" id="ARBA00047942"/>
    </source>
</evidence>
<dbReference type="Proteomes" id="UP000078049">
    <property type="component" value="Chromosome"/>
</dbReference>
<dbReference type="EMBL" id="CP011485">
    <property type="protein sequence ID" value="ANH47520.1"/>
    <property type="molecule type" value="Genomic_DNA"/>
</dbReference>
<dbReference type="PROSITE" id="PS00092">
    <property type="entry name" value="N6_MTASE"/>
    <property type="match status" value="1"/>
</dbReference>
<accession>A0A1A9HC13</accession>
<dbReference type="REBASE" id="151538">
    <property type="entry name" value="M1.HpyJ05ORF6970P"/>
</dbReference>
<dbReference type="EC" id="2.1.1.72" evidence="2"/>
<name>A0A1A9HC13_HELPX</name>
<evidence type="ECO:0000256" key="1">
    <source>
        <dbReference type="ARBA" id="ARBA00006594"/>
    </source>
</evidence>
<dbReference type="PRINTS" id="PR00505">
    <property type="entry name" value="D12N6MTFRASE"/>
</dbReference>
<dbReference type="GO" id="GO:0009007">
    <property type="term" value="F:site-specific DNA-methyltransferase (adenine-specific) activity"/>
    <property type="evidence" value="ECO:0007669"/>
    <property type="project" value="UniProtKB-EC"/>
</dbReference>
<sequence length="335" mass="39658">MRFIGSKISLLKEIESILPTYTKGQTFCDIFSGTACVARYFKQKYKIISNDLLYFSYVLQKAYLCNNERPTFMGLELNPLDFLNNNMGNLSSAFFYENYSPNKHNERMFFTNENALKIDFIRQTIEEWYIQNNINQDEYFYLLACLIEAVPFVSNTTGTYGAYLKIWDKRALKTLMLKPIELTTTNISKHFVFNRDAKELIREISGDILYLDPPYNSRQYGANYHILETIARYDNPQIKGKVGIREYRELKSKFCNSKKALSELEYIVKEANFKHIVLSYNDEGIMSMLDIENLLRQYAKFESYKIKKIPYKRYKRTSEEAKSHINELLFYIEKR</sequence>
<dbReference type="AlphaFoldDB" id="A0A1A9HC13"/>
<evidence type="ECO:0000256" key="5">
    <source>
        <dbReference type="ARBA" id="ARBA00022691"/>
    </source>
</evidence>
<evidence type="ECO:0000313" key="7">
    <source>
        <dbReference type="EMBL" id="ANH47520.1"/>
    </source>
</evidence>
<dbReference type="GO" id="GO:0032259">
    <property type="term" value="P:methylation"/>
    <property type="evidence" value="ECO:0007669"/>
    <property type="project" value="UniProtKB-KW"/>
</dbReference>
<dbReference type="InterPro" id="IPR029063">
    <property type="entry name" value="SAM-dependent_MTases_sf"/>
</dbReference>
<dbReference type="SUPFAM" id="SSF53335">
    <property type="entry name" value="S-adenosyl-L-methionine-dependent methyltransferases"/>
    <property type="match status" value="1"/>
</dbReference>
<dbReference type="InterPro" id="IPR002052">
    <property type="entry name" value="DNA_methylase_N6_adenine_CS"/>
</dbReference>